<dbReference type="Pfam" id="PF13650">
    <property type="entry name" value="Asp_protease_2"/>
    <property type="match status" value="1"/>
</dbReference>
<keyword evidence="2" id="KW-0378">Hydrolase</keyword>
<dbReference type="InterPro" id="IPR041489">
    <property type="entry name" value="PDZ_6"/>
</dbReference>
<keyword evidence="3" id="KW-1185">Reference proteome</keyword>
<protein>
    <submittedName>
        <fullName evidence="2">Aspartyl protease</fullName>
    </submittedName>
</protein>
<dbReference type="GO" id="GO:0008233">
    <property type="term" value="F:peptidase activity"/>
    <property type="evidence" value="ECO:0007669"/>
    <property type="project" value="UniProtKB-KW"/>
</dbReference>
<dbReference type="STRING" id="684065.SAMN05421738_10523"/>
<dbReference type="InterPro" id="IPR036034">
    <property type="entry name" value="PDZ_sf"/>
</dbReference>
<dbReference type="RefSeq" id="WP_092907352.1">
    <property type="nucleotide sequence ID" value="NZ_FOUZ01000005.1"/>
</dbReference>
<dbReference type="SMART" id="SM00228">
    <property type="entry name" value="PDZ"/>
    <property type="match status" value="1"/>
</dbReference>
<gene>
    <name evidence="2" type="ORF">SAMN05421738_10523</name>
</gene>
<name>A0A1I4VA38_9FLAO</name>
<accession>A0A1I4VA38</accession>
<evidence type="ECO:0000259" key="1">
    <source>
        <dbReference type="SMART" id="SM00228"/>
    </source>
</evidence>
<dbReference type="Gene3D" id="2.40.70.10">
    <property type="entry name" value="Acid Proteases"/>
    <property type="match status" value="2"/>
</dbReference>
<organism evidence="2 3">
    <name type="scientific">Algoriella xinjiangensis</name>
    <dbReference type="NCBI Taxonomy" id="684065"/>
    <lineage>
        <taxon>Bacteria</taxon>
        <taxon>Pseudomonadati</taxon>
        <taxon>Bacteroidota</taxon>
        <taxon>Flavobacteriia</taxon>
        <taxon>Flavobacteriales</taxon>
        <taxon>Weeksellaceae</taxon>
        <taxon>Algoriella</taxon>
    </lineage>
</organism>
<dbReference type="GO" id="GO:0006508">
    <property type="term" value="P:proteolysis"/>
    <property type="evidence" value="ECO:0007669"/>
    <property type="project" value="UniProtKB-KW"/>
</dbReference>
<keyword evidence="2" id="KW-0645">Protease</keyword>
<dbReference type="AlphaFoldDB" id="A0A1I4VA38"/>
<dbReference type="OrthoDB" id="3521766at2"/>
<sequence length="444" mass="51556">MKSKIYFILFVFINSTLISAQEIGLQLSDNVKSETISFQLIKNLVVIPVNLNGHKMNFIVDSGLRETILLSQFNDALDHKTLKQINLKGLGNTGEGTIGYYSSSNMLTIGRNYFSFKIPIVVIQDEKFNLFSRLGIDVHGIIGYEFFRNYPIKIDYVKQKITIYKTLENNKKLKKYTVNELEISPEKKPFVRIDFSHQKEYLQQKMLVDIGNSDGLWLFKTQFDDLAQPNQVFFDELGRGFNGTVSGERGTINQVSLGKSTFKNPLIAIPDPNSIQFINVKNERKGSIGNEILRRFTIILDYNRNKFYYKPNKNYDDAFHYNRSGLTIVHDSFEWDNSEITMNYKSNNSTEKENIGLTQKMNYQIVLKPVYKIEHVRKNSNAELAGLKANDQLIKLNHKKVEKMSLSDIENFMREHEYETITIEILRNNQPKKIEFKLDIPYQN</sequence>
<dbReference type="Gene3D" id="2.30.42.10">
    <property type="match status" value="1"/>
</dbReference>
<dbReference type="Proteomes" id="UP000199149">
    <property type="component" value="Unassembled WGS sequence"/>
</dbReference>
<dbReference type="Pfam" id="PF17820">
    <property type="entry name" value="PDZ_6"/>
    <property type="match status" value="1"/>
</dbReference>
<reference evidence="3" key="1">
    <citation type="submission" date="2016-10" db="EMBL/GenBank/DDBJ databases">
        <authorList>
            <person name="Varghese N."/>
            <person name="Submissions S."/>
        </authorList>
    </citation>
    <scope>NUCLEOTIDE SEQUENCE [LARGE SCALE GENOMIC DNA]</scope>
    <source>
        <strain evidence="3">XJ109</strain>
    </source>
</reference>
<evidence type="ECO:0000313" key="2">
    <source>
        <dbReference type="EMBL" id="SFM98031.1"/>
    </source>
</evidence>
<dbReference type="InterPro" id="IPR021109">
    <property type="entry name" value="Peptidase_aspartic_dom_sf"/>
</dbReference>
<dbReference type="SUPFAM" id="SSF50156">
    <property type="entry name" value="PDZ domain-like"/>
    <property type="match status" value="1"/>
</dbReference>
<evidence type="ECO:0000313" key="3">
    <source>
        <dbReference type="Proteomes" id="UP000199149"/>
    </source>
</evidence>
<dbReference type="InterPro" id="IPR001478">
    <property type="entry name" value="PDZ"/>
</dbReference>
<feature type="domain" description="PDZ" evidence="1">
    <location>
        <begin position="353"/>
        <end position="429"/>
    </location>
</feature>
<proteinExistence type="predicted"/>
<dbReference type="EMBL" id="FOUZ01000005">
    <property type="protein sequence ID" value="SFM98031.1"/>
    <property type="molecule type" value="Genomic_DNA"/>
</dbReference>